<feature type="domain" description="PTS EIIC type-1" evidence="15">
    <location>
        <begin position="104"/>
        <end position="475"/>
    </location>
</feature>
<feature type="transmembrane region" description="Helical" evidence="12">
    <location>
        <begin position="442"/>
        <end position="464"/>
    </location>
</feature>
<dbReference type="AlphaFoldDB" id="A0A4R3TL39"/>
<dbReference type="InterPro" id="IPR003352">
    <property type="entry name" value="PTS_EIIC"/>
</dbReference>
<keyword evidence="8" id="KW-0418">Kinase</keyword>
<dbReference type="Pfam" id="PF00367">
    <property type="entry name" value="PTS_EIIB"/>
    <property type="match status" value="1"/>
</dbReference>
<evidence type="ECO:0000259" key="14">
    <source>
        <dbReference type="PROSITE" id="PS51098"/>
    </source>
</evidence>
<dbReference type="CDD" id="cd00212">
    <property type="entry name" value="PTS_IIB_glc"/>
    <property type="match status" value="1"/>
</dbReference>
<dbReference type="PROSITE" id="PS51103">
    <property type="entry name" value="PTS_EIIC_TYPE_1"/>
    <property type="match status" value="1"/>
</dbReference>
<protein>
    <submittedName>
        <fullName evidence="16">PTS system beta-glucoside-specific IIA component (Glc family) /PTS system beta-glucoside-specific IIB component (Glc family) /PTS system beta-glucoside-specific IIC component (Glc family)</fullName>
    </submittedName>
</protein>
<evidence type="ECO:0000256" key="10">
    <source>
        <dbReference type="ARBA" id="ARBA00023136"/>
    </source>
</evidence>
<dbReference type="Proteomes" id="UP000295773">
    <property type="component" value="Unassembled WGS sequence"/>
</dbReference>
<keyword evidence="5" id="KW-0808">Transferase</keyword>
<sequence>MKDYKQLAMEIVKHVGGKENISSLTHCVTRLRFQLKDETLADDEILKKMDGVVTIMKSAGQYQVVIGNHVAAVYADVCEVAGISEASSQQENKAHKNVFDALIDTISGIFQPILGIMTAAGMLKGLNALFLAMGWYSDASGSAIFMNAVGDALFMYLPIMLGYTSAKKFHLKPFVGLVIGATLCYPAIQQSTLAASDPLYTLFSGTLFESPVYMEIFKIPVITMDYTSTVVPVILICYFAAKCQKGLERFIPETLKFFFVPMFTLFIAMFCGFVVIGPIATFASNLIAGGIMSVRDFSPLLAGALVGGFWQALVIFGLHWGFIPVYINNIATLGFDNVMMPFFGATFAQTAVVIAMMIKTKDKKLRALCAPAAISGIFGVTEPAIYGITLPRKKPFIISCIASAIAGAYFGFANLREFIMGGMGIFEFPAMIDPATNNMDSLIVGIIGAVGAMAIAFILTMIFYKEETVADKEEEPTKPAELLEREIIQLPIEGKVVSLTEVKDPAFAQGILGKGLAIEPTKGEVVSPVNGTITTLFPTYHAIGITSDTGVEVLIHVGMDTVQLEGKFFTPLIKQGEHVTAGQKLLNFDMEAIQQAGYSLITPIIITNSSQYLDVVETGLENEKELLTILR</sequence>
<keyword evidence="9 12" id="KW-1133">Transmembrane helix</keyword>
<evidence type="ECO:0000259" key="13">
    <source>
        <dbReference type="PROSITE" id="PS51093"/>
    </source>
</evidence>
<gene>
    <name evidence="16" type="ORF">EDD61_1046</name>
</gene>
<dbReference type="InterPro" id="IPR036878">
    <property type="entry name" value="Glu_permease_IIB"/>
</dbReference>
<keyword evidence="10 12" id="KW-0472">Membrane</keyword>
<evidence type="ECO:0000256" key="2">
    <source>
        <dbReference type="ARBA" id="ARBA00022448"/>
    </source>
</evidence>
<evidence type="ECO:0000313" key="16">
    <source>
        <dbReference type="EMBL" id="TCU62370.1"/>
    </source>
</evidence>
<keyword evidence="17" id="KW-1185">Reference proteome</keyword>
<dbReference type="GO" id="GO:0009401">
    <property type="term" value="P:phosphoenolpyruvate-dependent sugar phosphotransferase system"/>
    <property type="evidence" value="ECO:0007669"/>
    <property type="project" value="UniProtKB-KW"/>
</dbReference>
<evidence type="ECO:0000256" key="5">
    <source>
        <dbReference type="ARBA" id="ARBA00022679"/>
    </source>
</evidence>
<feature type="transmembrane region" description="Helical" evidence="12">
    <location>
        <begin position="300"/>
        <end position="327"/>
    </location>
</feature>
<evidence type="ECO:0000256" key="8">
    <source>
        <dbReference type="ARBA" id="ARBA00022777"/>
    </source>
</evidence>
<proteinExistence type="predicted"/>
<dbReference type="GO" id="GO:0015771">
    <property type="term" value="P:trehalose transport"/>
    <property type="evidence" value="ECO:0007669"/>
    <property type="project" value="TreeGrafter"/>
</dbReference>
<evidence type="ECO:0000256" key="3">
    <source>
        <dbReference type="ARBA" id="ARBA00022475"/>
    </source>
</evidence>
<dbReference type="InterPro" id="IPR001127">
    <property type="entry name" value="PTS_EIIA_1_perm"/>
</dbReference>
<feature type="transmembrane region" description="Helical" evidence="12">
    <location>
        <begin position="396"/>
        <end position="413"/>
    </location>
</feature>
<feature type="active site" description="Phosphocysteine intermediate; for EIIB activity" evidence="11">
    <location>
        <position position="27"/>
    </location>
</feature>
<accession>A0A4R3TL39</accession>
<evidence type="ECO:0000256" key="9">
    <source>
        <dbReference type="ARBA" id="ARBA00022989"/>
    </source>
</evidence>
<dbReference type="GO" id="GO:0016301">
    <property type="term" value="F:kinase activity"/>
    <property type="evidence" value="ECO:0007669"/>
    <property type="project" value="UniProtKB-KW"/>
</dbReference>
<dbReference type="InterPro" id="IPR001996">
    <property type="entry name" value="PTS_IIB_1"/>
</dbReference>
<keyword evidence="7 12" id="KW-0812">Transmembrane</keyword>
<dbReference type="PROSITE" id="PS51093">
    <property type="entry name" value="PTS_EIIA_TYPE_1"/>
    <property type="match status" value="1"/>
</dbReference>
<dbReference type="SUPFAM" id="SSF55604">
    <property type="entry name" value="Glucose permease domain IIB"/>
    <property type="match status" value="1"/>
</dbReference>
<reference evidence="16 17" key="1">
    <citation type="submission" date="2019-03" db="EMBL/GenBank/DDBJ databases">
        <title>Genomic Encyclopedia of Type Strains, Phase IV (KMG-IV): sequencing the most valuable type-strain genomes for metagenomic binning, comparative biology and taxonomic classification.</title>
        <authorList>
            <person name="Goeker M."/>
        </authorList>
    </citation>
    <scope>NUCLEOTIDE SEQUENCE [LARGE SCALE GENOMIC DNA]</scope>
    <source>
        <strain evidence="16 17">DSM 29481</strain>
    </source>
</reference>
<dbReference type="Gene3D" id="2.70.70.10">
    <property type="entry name" value="Glucose Permease (Domain IIA)"/>
    <property type="match status" value="1"/>
</dbReference>
<dbReference type="Gene3D" id="3.30.1360.60">
    <property type="entry name" value="Glucose permease domain IIB"/>
    <property type="match status" value="1"/>
</dbReference>
<dbReference type="InterPro" id="IPR011297">
    <property type="entry name" value="PTS_IIABC_b_glu"/>
</dbReference>
<evidence type="ECO:0000256" key="4">
    <source>
        <dbReference type="ARBA" id="ARBA00022597"/>
    </source>
</evidence>
<evidence type="ECO:0000256" key="12">
    <source>
        <dbReference type="SAM" id="Phobius"/>
    </source>
</evidence>
<dbReference type="Pfam" id="PF00358">
    <property type="entry name" value="PTS_EIIA_1"/>
    <property type="match status" value="1"/>
</dbReference>
<dbReference type="FunFam" id="2.70.70.10:FF:000001">
    <property type="entry name" value="PTS system glucose-specific IIA component"/>
    <property type="match status" value="1"/>
</dbReference>
<evidence type="ECO:0000256" key="6">
    <source>
        <dbReference type="ARBA" id="ARBA00022683"/>
    </source>
</evidence>
<dbReference type="PANTHER" id="PTHR30175">
    <property type="entry name" value="PHOSPHOTRANSFERASE SYSTEM TRANSPORT PROTEIN"/>
    <property type="match status" value="1"/>
</dbReference>
<dbReference type="NCBIfam" id="TIGR01995">
    <property type="entry name" value="PTS-II-ABC-beta"/>
    <property type="match status" value="1"/>
</dbReference>
<dbReference type="InterPro" id="IPR013013">
    <property type="entry name" value="PTS_EIIC_1"/>
</dbReference>
<feature type="domain" description="PTS EIIB type-1" evidence="14">
    <location>
        <begin position="5"/>
        <end position="87"/>
    </location>
</feature>
<feature type="transmembrane region" description="Helical" evidence="12">
    <location>
        <begin position="339"/>
        <end position="358"/>
    </location>
</feature>
<dbReference type="PROSITE" id="PS51098">
    <property type="entry name" value="PTS_EIIB_TYPE_1"/>
    <property type="match status" value="1"/>
</dbReference>
<comment type="caution">
    <text evidence="16">The sequence shown here is derived from an EMBL/GenBank/DDBJ whole genome shotgun (WGS) entry which is preliminary data.</text>
</comment>
<dbReference type="GO" id="GO:0005886">
    <property type="term" value="C:plasma membrane"/>
    <property type="evidence" value="ECO:0007669"/>
    <property type="project" value="UniProtKB-SubCell"/>
</dbReference>
<feature type="transmembrane region" description="Helical" evidence="12">
    <location>
        <begin position="261"/>
        <end position="288"/>
    </location>
</feature>
<dbReference type="NCBIfam" id="TIGR00830">
    <property type="entry name" value="PTBA"/>
    <property type="match status" value="1"/>
</dbReference>
<dbReference type="InterPro" id="IPR018113">
    <property type="entry name" value="PTrfase_EIIB_Cys"/>
</dbReference>
<evidence type="ECO:0000256" key="7">
    <source>
        <dbReference type="ARBA" id="ARBA00022692"/>
    </source>
</evidence>
<feature type="domain" description="PTS EIIA type-1" evidence="13">
    <location>
        <begin position="504"/>
        <end position="608"/>
    </location>
</feature>
<dbReference type="GO" id="GO:0090589">
    <property type="term" value="F:protein-phosphocysteine-trehalose phosphotransferase system transporter activity"/>
    <property type="evidence" value="ECO:0007669"/>
    <property type="project" value="TreeGrafter"/>
</dbReference>
<keyword evidence="6" id="KW-0598">Phosphotransferase system</keyword>
<dbReference type="PROSITE" id="PS00371">
    <property type="entry name" value="PTS_EIIA_TYPE_1_HIS"/>
    <property type="match status" value="1"/>
</dbReference>
<keyword evidence="3" id="KW-1003">Cell membrane</keyword>
<comment type="subcellular location">
    <subcellularLocation>
        <location evidence="1">Cell membrane</location>
        <topology evidence="1">Multi-pass membrane protein</topology>
    </subcellularLocation>
</comment>
<dbReference type="PROSITE" id="PS01035">
    <property type="entry name" value="PTS_EIIB_TYPE_1_CYS"/>
    <property type="match status" value="1"/>
</dbReference>
<name>A0A4R3TL39_9FIRM</name>
<dbReference type="SUPFAM" id="SSF51261">
    <property type="entry name" value="Duplicated hybrid motif"/>
    <property type="match status" value="1"/>
</dbReference>
<dbReference type="InterPro" id="IPR011055">
    <property type="entry name" value="Dup_hybrid_motif"/>
</dbReference>
<dbReference type="FunFam" id="3.30.1360.60:FF:000001">
    <property type="entry name" value="PTS system glucose-specific IIBC component PtsG"/>
    <property type="match status" value="1"/>
</dbReference>
<evidence type="ECO:0000256" key="1">
    <source>
        <dbReference type="ARBA" id="ARBA00004651"/>
    </source>
</evidence>
<evidence type="ECO:0000259" key="15">
    <source>
        <dbReference type="PROSITE" id="PS51103"/>
    </source>
</evidence>
<dbReference type="InterPro" id="IPR050558">
    <property type="entry name" value="PTS_Sugar-Specific_Components"/>
</dbReference>
<dbReference type="PANTHER" id="PTHR30175:SF1">
    <property type="entry name" value="PTS SYSTEM ARBUTIN-, CELLOBIOSE-, AND SALICIN-SPECIFIC EIIBC COMPONENT-RELATED"/>
    <property type="match status" value="1"/>
</dbReference>
<organism evidence="16 17">
    <name type="scientific">Longicatena caecimuris</name>
    <dbReference type="NCBI Taxonomy" id="1796635"/>
    <lineage>
        <taxon>Bacteria</taxon>
        <taxon>Bacillati</taxon>
        <taxon>Bacillota</taxon>
        <taxon>Erysipelotrichia</taxon>
        <taxon>Erysipelotrichales</taxon>
        <taxon>Erysipelotrichaceae</taxon>
        <taxon>Longicatena</taxon>
    </lineage>
</organism>
<feature type="transmembrane region" description="Helical" evidence="12">
    <location>
        <begin position="221"/>
        <end position="241"/>
    </location>
</feature>
<dbReference type="GO" id="GO:0008982">
    <property type="term" value="F:protein-N(PI)-phosphohistidine-sugar phosphotransferase activity"/>
    <property type="evidence" value="ECO:0007669"/>
    <property type="project" value="InterPro"/>
</dbReference>
<evidence type="ECO:0000313" key="17">
    <source>
        <dbReference type="Proteomes" id="UP000295773"/>
    </source>
</evidence>
<keyword evidence="4" id="KW-0762">Sugar transport</keyword>
<evidence type="ECO:0000256" key="11">
    <source>
        <dbReference type="PROSITE-ProRule" id="PRU00421"/>
    </source>
</evidence>
<dbReference type="RefSeq" id="WP_132223989.1">
    <property type="nucleotide sequence ID" value="NZ_JANKBG010000004.1"/>
</dbReference>
<dbReference type="EMBL" id="SMBP01000004">
    <property type="protein sequence ID" value="TCU62370.1"/>
    <property type="molecule type" value="Genomic_DNA"/>
</dbReference>
<keyword evidence="2" id="KW-0813">Transport</keyword>
<feature type="transmembrane region" description="Helical" evidence="12">
    <location>
        <begin position="142"/>
        <end position="163"/>
    </location>
</feature>
<dbReference type="Pfam" id="PF02378">
    <property type="entry name" value="PTS_EIIC"/>
    <property type="match status" value="1"/>
</dbReference>